<dbReference type="PATRIC" id="fig|887901.3.peg.1437"/>
<dbReference type="EMBL" id="JDFF01000024">
    <property type="protein sequence ID" value="EWC91540.1"/>
    <property type="molecule type" value="Genomic_DNA"/>
</dbReference>
<proteinExistence type="inferred from homology"/>
<feature type="binding site" evidence="4">
    <location>
        <position position="140"/>
    </location>
    <ligand>
        <name>Fe cation</name>
        <dbReference type="ChEBI" id="CHEBI:24875"/>
    </ligand>
</feature>
<comment type="cofactor">
    <cofactor evidence="4">
        <name>Fe(2+)</name>
        <dbReference type="ChEBI" id="CHEBI:29033"/>
    </cofactor>
    <text evidence="4">Binds 1 Fe(2+) ion.</text>
</comment>
<dbReference type="PANTHER" id="PTHR10458:SF22">
    <property type="entry name" value="PEPTIDE DEFORMYLASE"/>
    <property type="match status" value="1"/>
</dbReference>
<keyword evidence="2 4" id="KW-0479">Metal-binding</keyword>
<evidence type="ECO:0000313" key="5">
    <source>
        <dbReference type="EMBL" id="EWC91540.1"/>
    </source>
</evidence>
<dbReference type="PANTHER" id="PTHR10458">
    <property type="entry name" value="PEPTIDE DEFORMYLASE"/>
    <property type="match status" value="1"/>
</dbReference>
<dbReference type="GO" id="GO:0046872">
    <property type="term" value="F:metal ion binding"/>
    <property type="evidence" value="ECO:0007669"/>
    <property type="project" value="UniProtKB-KW"/>
</dbReference>
<evidence type="ECO:0000256" key="4">
    <source>
        <dbReference type="HAMAP-Rule" id="MF_00163"/>
    </source>
</evidence>
<dbReference type="SUPFAM" id="SSF56420">
    <property type="entry name" value="Peptide deformylase"/>
    <property type="match status" value="1"/>
</dbReference>
<keyword evidence="3 4" id="KW-0378">Hydrolase</keyword>
<dbReference type="InterPro" id="IPR023635">
    <property type="entry name" value="Peptide_deformylase"/>
</dbReference>
<sequence>MKLPIYIYGHPVLREVGVDITPEYEGLSELIENMWETMYFSDGIGLAAPQIGRAIRLFVIDADPMKESFPECAGLKQTFINARIVERSEETCSENEGCLSIPGINERVTRPTTITIEYVDANFQPHRETYSGFAARVIQHEYDHIEGILFIDQIAAIRKQLIKGKLSNMLKGKVSAHYRTVTAPQKKK</sequence>
<evidence type="ECO:0000313" key="6">
    <source>
        <dbReference type="Proteomes" id="UP000023482"/>
    </source>
</evidence>
<keyword evidence="4" id="KW-0648">Protein biosynthesis</keyword>
<evidence type="ECO:0000256" key="1">
    <source>
        <dbReference type="ARBA" id="ARBA00010759"/>
    </source>
</evidence>
<feature type="binding site" evidence="4">
    <location>
        <position position="144"/>
    </location>
    <ligand>
        <name>Fe cation</name>
        <dbReference type="ChEBI" id="CHEBI:24875"/>
    </ligand>
</feature>
<name>Z4WUU3_9PORP</name>
<dbReference type="GO" id="GO:0006412">
    <property type="term" value="P:translation"/>
    <property type="evidence" value="ECO:0007669"/>
    <property type="project" value="UniProtKB-UniRule"/>
</dbReference>
<dbReference type="InterPro" id="IPR036821">
    <property type="entry name" value="Peptide_deformylase_sf"/>
</dbReference>
<dbReference type="PRINTS" id="PR01576">
    <property type="entry name" value="PDEFORMYLASE"/>
</dbReference>
<dbReference type="Gene3D" id="3.90.45.10">
    <property type="entry name" value="Peptide deformylase"/>
    <property type="match status" value="1"/>
</dbReference>
<dbReference type="Pfam" id="PF01327">
    <property type="entry name" value="Pep_deformylase"/>
    <property type="match status" value="1"/>
</dbReference>
<dbReference type="NCBIfam" id="NF001159">
    <property type="entry name" value="PRK00150.1-3"/>
    <property type="match status" value="1"/>
</dbReference>
<comment type="caution">
    <text evidence="5">The sequence shown here is derived from an EMBL/GenBank/DDBJ whole genome shotgun (WGS) entry which is preliminary data.</text>
</comment>
<dbReference type="HAMAP" id="MF_00163">
    <property type="entry name" value="Pep_deformylase"/>
    <property type="match status" value="1"/>
</dbReference>
<evidence type="ECO:0000256" key="3">
    <source>
        <dbReference type="ARBA" id="ARBA00022801"/>
    </source>
</evidence>
<comment type="catalytic activity">
    <reaction evidence="4">
        <text>N-terminal N-formyl-L-methionyl-[peptide] + H2O = N-terminal L-methionyl-[peptide] + formate</text>
        <dbReference type="Rhea" id="RHEA:24420"/>
        <dbReference type="Rhea" id="RHEA-COMP:10639"/>
        <dbReference type="Rhea" id="RHEA-COMP:10640"/>
        <dbReference type="ChEBI" id="CHEBI:15377"/>
        <dbReference type="ChEBI" id="CHEBI:15740"/>
        <dbReference type="ChEBI" id="CHEBI:49298"/>
        <dbReference type="ChEBI" id="CHEBI:64731"/>
        <dbReference type="EC" id="3.5.1.88"/>
    </reaction>
</comment>
<keyword evidence="6" id="KW-1185">Reference proteome</keyword>
<dbReference type="AlphaFoldDB" id="Z4WUU3"/>
<dbReference type="OrthoDB" id="9784988at2"/>
<comment type="function">
    <text evidence="4">Removes the formyl group from the N-terminal Met of newly synthesized proteins. Requires at least a dipeptide for an efficient rate of reaction. N-terminal L-methionine is a prerequisite for activity but the enzyme has broad specificity at other positions.</text>
</comment>
<keyword evidence="4" id="KW-0408">Iron</keyword>
<organism evidence="5 6">
    <name type="scientific">Porphyromonas catoniae ATCC 51270</name>
    <dbReference type="NCBI Taxonomy" id="887901"/>
    <lineage>
        <taxon>Bacteria</taxon>
        <taxon>Pseudomonadati</taxon>
        <taxon>Bacteroidota</taxon>
        <taxon>Bacteroidia</taxon>
        <taxon>Bacteroidales</taxon>
        <taxon>Porphyromonadaceae</taxon>
        <taxon>Porphyromonas</taxon>
    </lineage>
</organism>
<dbReference type="NCBIfam" id="TIGR00079">
    <property type="entry name" value="pept_deformyl"/>
    <property type="match status" value="1"/>
</dbReference>
<feature type="binding site" evidence="4">
    <location>
        <position position="98"/>
    </location>
    <ligand>
        <name>Fe cation</name>
        <dbReference type="ChEBI" id="CHEBI:24875"/>
    </ligand>
</feature>
<accession>Z4WUU3</accession>
<comment type="similarity">
    <text evidence="1 4">Belongs to the polypeptide deformylase family.</text>
</comment>
<reference evidence="5 6" key="1">
    <citation type="submission" date="2014-01" db="EMBL/GenBank/DDBJ databases">
        <authorList>
            <person name="Durkin A.S."/>
            <person name="McCorrison J."/>
            <person name="Torralba M."/>
            <person name="Gillis M."/>
            <person name="Haft D.H."/>
            <person name="Methe B."/>
            <person name="Sutton G."/>
            <person name="Nelson K.E."/>
        </authorList>
    </citation>
    <scope>NUCLEOTIDE SEQUENCE [LARGE SCALE GENOMIC DNA]</scope>
    <source>
        <strain evidence="5 6">ATCC 51270</strain>
    </source>
</reference>
<feature type="active site" evidence="4">
    <location>
        <position position="141"/>
    </location>
</feature>
<dbReference type="CDD" id="cd00487">
    <property type="entry name" value="Pep_deformylase"/>
    <property type="match status" value="1"/>
</dbReference>
<dbReference type="Proteomes" id="UP000023482">
    <property type="component" value="Unassembled WGS sequence"/>
</dbReference>
<gene>
    <name evidence="4 5" type="primary">def</name>
    <name evidence="5" type="ORF">HMPREF0636_0430</name>
</gene>
<dbReference type="EC" id="3.5.1.88" evidence="4"/>
<evidence type="ECO:0000256" key="2">
    <source>
        <dbReference type="ARBA" id="ARBA00022723"/>
    </source>
</evidence>
<dbReference type="PIRSF" id="PIRSF004749">
    <property type="entry name" value="Pep_def"/>
    <property type="match status" value="1"/>
</dbReference>
<dbReference type="GO" id="GO:0042586">
    <property type="term" value="F:peptide deformylase activity"/>
    <property type="evidence" value="ECO:0007669"/>
    <property type="project" value="UniProtKB-UniRule"/>
</dbReference>
<protein>
    <recommendedName>
        <fullName evidence="4">Peptide deformylase</fullName>
        <shortName evidence="4">PDF</shortName>
        <ecNumber evidence="4">3.5.1.88</ecNumber>
    </recommendedName>
    <alternativeName>
        <fullName evidence="4">Polypeptide deformylase</fullName>
    </alternativeName>
</protein>
<dbReference type="RefSeq" id="WP_044169389.1">
    <property type="nucleotide sequence ID" value="NZ_JDFF01000024.1"/>
</dbReference>